<proteinExistence type="predicted"/>
<evidence type="ECO:0000313" key="3">
    <source>
        <dbReference type="Proteomes" id="UP001464387"/>
    </source>
</evidence>
<name>A0ABV1YNU6_9HYPH</name>
<protein>
    <submittedName>
        <fullName evidence="2">Thioesterase domain-containing protein</fullName>
    </submittedName>
</protein>
<dbReference type="SMART" id="SM00824">
    <property type="entry name" value="PKS_TE"/>
    <property type="match status" value="1"/>
</dbReference>
<dbReference type="InterPro" id="IPR029058">
    <property type="entry name" value="AB_hydrolase_fold"/>
</dbReference>
<dbReference type="Gene3D" id="1.10.10.1830">
    <property type="entry name" value="Non-ribosomal peptide synthase, adenylation domain"/>
    <property type="match status" value="1"/>
</dbReference>
<dbReference type="InterPro" id="IPR020802">
    <property type="entry name" value="TesA-like"/>
</dbReference>
<keyword evidence="3" id="KW-1185">Reference proteome</keyword>
<dbReference type="SUPFAM" id="SSF53474">
    <property type="entry name" value="alpha/beta-Hydrolases"/>
    <property type="match status" value="1"/>
</dbReference>
<dbReference type="Pfam" id="PF18563">
    <property type="entry name" value="TubC_N"/>
    <property type="match status" value="1"/>
</dbReference>
<dbReference type="InterPro" id="IPR041464">
    <property type="entry name" value="TubC_N"/>
</dbReference>
<dbReference type="Gene3D" id="3.40.50.1820">
    <property type="entry name" value="alpha/beta hydrolase"/>
    <property type="match status" value="1"/>
</dbReference>
<dbReference type="RefSeq" id="WP_287277526.1">
    <property type="nucleotide sequence ID" value="NZ_JAMYMY010000013.1"/>
</dbReference>
<dbReference type="EMBL" id="JAMYPJ010000056">
    <property type="protein sequence ID" value="MER8936769.1"/>
    <property type="molecule type" value="Genomic_DNA"/>
</dbReference>
<dbReference type="InterPro" id="IPR044894">
    <property type="entry name" value="TubC_N_sf"/>
</dbReference>
<dbReference type="Pfam" id="PF00975">
    <property type="entry name" value="Thioesterase"/>
    <property type="match status" value="1"/>
</dbReference>
<dbReference type="Proteomes" id="UP001464387">
    <property type="component" value="Unassembled WGS sequence"/>
</dbReference>
<gene>
    <name evidence="2" type="ORF">NKI33_27925</name>
</gene>
<dbReference type="InterPro" id="IPR001031">
    <property type="entry name" value="Thioesterase"/>
</dbReference>
<organism evidence="2 3">
    <name type="scientific">Mesorhizobium opportunistum</name>
    <dbReference type="NCBI Taxonomy" id="593909"/>
    <lineage>
        <taxon>Bacteria</taxon>
        <taxon>Pseudomonadati</taxon>
        <taxon>Pseudomonadota</taxon>
        <taxon>Alphaproteobacteria</taxon>
        <taxon>Hyphomicrobiales</taxon>
        <taxon>Phyllobacteriaceae</taxon>
        <taxon>Mesorhizobium</taxon>
    </lineage>
</organism>
<evidence type="ECO:0000259" key="1">
    <source>
        <dbReference type="SMART" id="SM00824"/>
    </source>
</evidence>
<sequence>MSANVMHIPELLANLAVKDIKVWVEGDRLRCNAPAGTLTAESSDQLRNRKGEIIAFLNMATAAARQQPAIIPLQSRGTRTPIYAVPGHIGAPFSFSDLSKHLGGDQPFYALQPPGFDGQSEPMDRVEDIAKYFARQIVEYQPTGPYIIAGYCSGAATAFELAKILCGRGAEIPCVALFGPLHPTTFSKLPRLLYFNASRSAESLLREMAKMPTFGARLRHFGSRLRNLGERAIVTPIRRSKEPVTSDPVLASRARLKSAAITALRRYIPTPYSGRVCIFLPNKAWMRSGAAPHRWLRVVPHAEFYFGPEDCNDTLMLEEPDAPAIAELYRQATQKAERSAIGSASHE</sequence>
<feature type="domain" description="Thioesterase TesA-like" evidence="1">
    <location>
        <begin position="83"/>
        <end position="268"/>
    </location>
</feature>
<accession>A0ABV1YNU6</accession>
<comment type="caution">
    <text evidence="2">The sequence shown here is derived from an EMBL/GenBank/DDBJ whole genome shotgun (WGS) entry which is preliminary data.</text>
</comment>
<reference evidence="2 3" key="1">
    <citation type="journal article" date="2024" name="Proc. Natl. Acad. Sci. U.S.A.">
        <title>The evolutionary genomics of adaptation to stress in wild rhizobium bacteria.</title>
        <authorList>
            <person name="Kehlet-Delgado H."/>
            <person name="Montoya A.P."/>
            <person name="Jensen K.T."/>
            <person name="Wendlandt C.E."/>
            <person name="Dexheimer C."/>
            <person name="Roberts M."/>
            <person name="Torres Martinez L."/>
            <person name="Friesen M.L."/>
            <person name="Griffitts J.S."/>
            <person name="Porter S.S."/>
        </authorList>
    </citation>
    <scope>NUCLEOTIDE SEQUENCE [LARGE SCALE GENOMIC DNA]</scope>
    <source>
        <strain evidence="2 3">M0729</strain>
    </source>
</reference>
<evidence type="ECO:0000313" key="2">
    <source>
        <dbReference type="EMBL" id="MER8936769.1"/>
    </source>
</evidence>